<keyword evidence="2" id="KW-0028">Amino-acid biosynthesis</keyword>
<comment type="caution">
    <text evidence="6">The sequence shown here is derived from an EMBL/GenBank/DDBJ whole genome shotgun (WGS) entry which is preliminary data.</text>
</comment>
<feature type="domain" description="Serine acetyltransferase N-terminal" evidence="5">
    <location>
        <begin position="53"/>
        <end position="121"/>
    </location>
</feature>
<reference evidence="6 7" key="1">
    <citation type="submission" date="2018-11" db="EMBL/GenBank/DDBJ databases">
        <title>Flavobacterium sp. nov., YIM 102600 draft genome.</title>
        <authorList>
            <person name="Li G."/>
            <person name="Jiang Y."/>
        </authorList>
    </citation>
    <scope>NUCLEOTIDE SEQUENCE [LARGE SCALE GENOMIC DNA]</scope>
    <source>
        <strain evidence="6 7">YIM 102600</strain>
    </source>
</reference>
<dbReference type="SUPFAM" id="SSF51161">
    <property type="entry name" value="Trimeric LpxA-like enzymes"/>
    <property type="match status" value="1"/>
</dbReference>
<keyword evidence="4" id="KW-0012">Acyltransferase</keyword>
<dbReference type="Gene3D" id="2.160.10.10">
    <property type="entry name" value="Hexapeptide repeat proteins"/>
    <property type="match status" value="1"/>
</dbReference>
<dbReference type="Pfam" id="PF06426">
    <property type="entry name" value="SATase_N"/>
    <property type="match status" value="1"/>
</dbReference>
<dbReference type="EMBL" id="RQVR01000007">
    <property type="protein sequence ID" value="RRJ91684.1"/>
    <property type="molecule type" value="Genomic_DNA"/>
</dbReference>
<evidence type="ECO:0000256" key="3">
    <source>
        <dbReference type="ARBA" id="ARBA00022679"/>
    </source>
</evidence>
<evidence type="ECO:0000256" key="2">
    <source>
        <dbReference type="ARBA" id="ARBA00022605"/>
    </source>
</evidence>
<dbReference type="CDD" id="cd03354">
    <property type="entry name" value="LbH_SAT"/>
    <property type="match status" value="1"/>
</dbReference>
<dbReference type="InterPro" id="IPR045304">
    <property type="entry name" value="LbH_SAT"/>
</dbReference>
<proteinExistence type="predicted"/>
<sequence>MSKNKSLYQANFHQKRIFLNRKEAKYWINELSNWLFCSEKEYVNYTFFEEKENELKLLLKTLLEESSISSDKASQISEDFFETINAIHKLLSDDLKAILEFDPAAKSRNEVLLAYPGFFAITVYRISHKLWKQKALILSRLISEFAHSKTGIDIHPGAKIGERFFIDHGTGVVIGETTIIGNDVKVYQGVTLGALSVSKDKAEKKRHPTIENDVIIYSNATILGGNTTIGKGAVIGGNVWITNSIPAESLVFHKSEIIIKSKTVFPEALNFSI</sequence>
<dbReference type="RefSeq" id="WP_125012432.1">
    <property type="nucleotide sequence ID" value="NZ_RQVR01000007.1"/>
</dbReference>
<keyword evidence="3 6" id="KW-0808">Transferase</keyword>
<dbReference type="Gene3D" id="1.10.3130.10">
    <property type="entry name" value="serine acetyltransferase, domain 1"/>
    <property type="match status" value="1"/>
</dbReference>
<accession>A0A3P3WAE9</accession>
<dbReference type="GO" id="GO:0006535">
    <property type="term" value="P:cysteine biosynthetic process from serine"/>
    <property type="evidence" value="ECO:0007669"/>
    <property type="project" value="InterPro"/>
</dbReference>
<protein>
    <recommendedName>
        <fullName evidence="1">Serine acetyltransferase</fullName>
    </recommendedName>
</protein>
<evidence type="ECO:0000256" key="1">
    <source>
        <dbReference type="ARBA" id="ARBA00018522"/>
    </source>
</evidence>
<keyword evidence="7" id="KW-1185">Reference proteome</keyword>
<dbReference type="GO" id="GO:0005737">
    <property type="term" value="C:cytoplasm"/>
    <property type="evidence" value="ECO:0007669"/>
    <property type="project" value="InterPro"/>
</dbReference>
<dbReference type="InterPro" id="IPR010493">
    <property type="entry name" value="Ser_AcTrfase_N"/>
</dbReference>
<dbReference type="InterPro" id="IPR042122">
    <property type="entry name" value="Ser_AcTrfase_N_sf"/>
</dbReference>
<evidence type="ECO:0000259" key="5">
    <source>
        <dbReference type="Pfam" id="PF06426"/>
    </source>
</evidence>
<dbReference type="GO" id="GO:0009001">
    <property type="term" value="F:serine O-acetyltransferase activity"/>
    <property type="evidence" value="ECO:0007669"/>
    <property type="project" value="InterPro"/>
</dbReference>
<dbReference type="PANTHER" id="PTHR42811">
    <property type="entry name" value="SERINE ACETYLTRANSFERASE"/>
    <property type="match status" value="1"/>
</dbReference>
<name>A0A3P3WAE9_9FLAO</name>
<evidence type="ECO:0000256" key="4">
    <source>
        <dbReference type="ARBA" id="ARBA00023315"/>
    </source>
</evidence>
<dbReference type="InterPro" id="IPR053376">
    <property type="entry name" value="Serine_acetyltransferase"/>
</dbReference>
<dbReference type="OrthoDB" id="9801456at2"/>
<evidence type="ECO:0000313" key="7">
    <source>
        <dbReference type="Proteomes" id="UP000271937"/>
    </source>
</evidence>
<dbReference type="UniPathway" id="UPA00136">
    <property type="reaction ID" value="UER00199"/>
</dbReference>
<gene>
    <name evidence="6" type="ORF">EG849_07340</name>
</gene>
<organism evidence="6 7">
    <name type="scientific">Flavobacterium macacae</name>
    <dbReference type="NCBI Taxonomy" id="2488993"/>
    <lineage>
        <taxon>Bacteria</taxon>
        <taxon>Pseudomonadati</taxon>
        <taxon>Bacteroidota</taxon>
        <taxon>Flavobacteriia</taxon>
        <taxon>Flavobacteriales</taxon>
        <taxon>Flavobacteriaceae</taxon>
        <taxon>Flavobacterium</taxon>
    </lineage>
</organism>
<evidence type="ECO:0000313" key="6">
    <source>
        <dbReference type="EMBL" id="RRJ91684.1"/>
    </source>
</evidence>
<dbReference type="Proteomes" id="UP000271937">
    <property type="component" value="Unassembled WGS sequence"/>
</dbReference>
<dbReference type="NCBIfam" id="NF041874">
    <property type="entry name" value="EPS_EpsC"/>
    <property type="match status" value="1"/>
</dbReference>
<dbReference type="InterPro" id="IPR011004">
    <property type="entry name" value="Trimer_LpxA-like_sf"/>
</dbReference>
<dbReference type="AlphaFoldDB" id="A0A3P3WAE9"/>